<gene>
    <name evidence="1" type="ORF">BSTOLATCC_MIC35109</name>
</gene>
<protein>
    <submittedName>
        <fullName evidence="1">Uncharacterized protein</fullName>
    </submittedName>
</protein>
<sequence length="263" mass="31054">MDDGLTLVERIRQDQIEEALRNKQTQAEEKPKIVKSKGMRDRYKIHRDPYLILEDTLEGFVMKFIKEAGGEVYESQLIDALENNLGYLRSYVKATYKGSPKFYIDKLVKKRVILQENLTFRVNEKFAESFAEIMIPKIKSFQYKKLHGPANPRLNPTRNQKIISMFKRFAILLISDPETKHLLQRPLRKVEGTENFSDFAKAMGQERAIGILQTYNYIRKLKRPRMKIKEKVKKLSKEVDEGFYNLCKTMENIEKNVIRWNEI</sequence>
<organism evidence="1 2">
    <name type="scientific">Blepharisma stoltei</name>
    <dbReference type="NCBI Taxonomy" id="1481888"/>
    <lineage>
        <taxon>Eukaryota</taxon>
        <taxon>Sar</taxon>
        <taxon>Alveolata</taxon>
        <taxon>Ciliophora</taxon>
        <taxon>Postciliodesmatophora</taxon>
        <taxon>Heterotrichea</taxon>
        <taxon>Heterotrichida</taxon>
        <taxon>Blepharismidae</taxon>
        <taxon>Blepharisma</taxon>
    </lineage>
</organism>
<evidence type="ECO:0000313" key="2">
    <source>
        <dbReference type="Proteomes" id="UP001162131"/>
    </source>
</evidence>
<comment type="caution">
    <text evidence="1">The sequence shown here is derived from an EMBL/GenBank/DDBJ whole genome shotgun (WGS) entry which is preliminary data.</text>
</comment>
<proteinExistence type="predicted"/>
<name>A0AAU9JES5_9CILI</name>
<dbReference type="EMBL" id="CAJZBQ010000035">
    <property type="protein sequence ID" value="CAG9324088.1"/>
    <property type="molecule type" value="Genomic_DNA"/>
</dbReference>
<dbReference type="AlphaFoldDB" id="A0AAU9JES5"/>
<dbReference type="Proteomes" id="UP001162131">
    <property type="component" value="Unassembled WGS sequence"/>
</dbReference>
<evidence type="ECO:0000313" key="1">
    <source>
        <dbReference type="EMBL" id="CAG9324088.1"/>
    </source>
</evidence>
<reference evidence="1" key="1">
    <citation type="submission" date="2021-09" db="EMBL/GenBank/DDBJ databases">
        <authorList>
            <consortium name="AG Swart"/>
            <person name="Singh M."/>
            <person name="Singh A."/>
            <person name="Seah K."/>
            <person name="Emmerich C."/>
        </authorList>
    </citation>
    <scope>NUCLEOTIDE SEQUENCE</scope>
    <source>
        <strain evidence="1">ATCC30299</strain>
    </source>
</reference>
<accession>A0AAU9JES5</accession>
<keyword evidence="2" id="KW-1185">Reference proteome</keyword>